<proteinExistence type="predicted"/>
<dbReference type="PANTHER" id="PTHR39942:SF1">
    <property type="entry name" value="BCDNA.LD26519-RELATED"/>
    <property type="match status" value="1"/>
</dbReference>
<dbReference type="GO" id="GO:0008270">
    <property type="term" value="F:zinc ion binding"/>
    <property type="evidence" value="ECO:0007669"/>
    <property type="project" value="UniProtKB-UniRule"/>
</dbReference>
<dbReference type="Gene3D" id="3.40.1800.20">
    <property type="match status" value="1"/>
</dbReference>
<gene>
    <name evidence="9" type="ORF">R5R35_004523</name>
</gene>
<evidence type="ECO:0000259" key="7">
    <source>
        <dbReference type="PROSITE" id="PS50950"/>
    </source>
</evidence>
<sequence>MVSHALEIVRCIVPGCENANISCPEKSFFLLSAHEERCQHWLLVCKREDLLENASAYDEFAICSDHFIDDHFQNIAHTKLKDNAVPTIFPSHQTMHFNSHINVVEDSIVFIKSEETPLINYDVINEGEQGSNNFENGDVKSTQQLCRLCANVAEEMVYLFNPPGKNMHLAQKINASLPVTVRDSDPLPKQLCTICVTKVNMCHEFAEMCVLAEEKLLGLARNNAFHAHRIAGSFKNMPEIVASEIGQNFSSITVVEGGSQYNHEKNCASEDISCKTNLHCGLGYSNRHLQDNTENEADFPLFACPLCPEGTVGIKDNEDSIIDGFQSDDEV</sequence>
<dbReference type="SMART" id="SM00980">
    <property type="entry name" value="THAP"/>
    <property type="match status" value="1"/>
</dbReference>
<keyword evidence="4 5" id="KW-0238">DNA-binding</keyword>
<dbReference type="PROSITE" id="PS51915">
    <property type="entry name" value="ZAD"/>
    <property type="match status" value="1"/>
</dbReference>
<evidence type="ECO:0000259" key="8">
    <source>
        <dbReference type="PROSITE" id="PS51915"/>
    </source>
</evidence>
<evidence type="ECO:0000256" key="1">
    <source>
        <dbReference type="ARBA" id="ARBA00022723"/>
    </source>
</evidence>
<keyword evidence="3 6" id="KW-0862">Zinc</keyword>
<keyword evidence="2 5" id="KW-0863">Zinc-finger</keyword>
<evidence type="ECO:0000256" key="4">
    <source>
        <dbReference type="ARBA" id="ARBA00023125"/>
    </source>
</evidence>
<dbReference type="InterPro" id="IPR012934">
    <property type="entry name" value="Znf_AD"/>
</dbReference>
<dbReference type="Pfam" id="PF05485">
    <property type="entry name" value="THAP"/>
    <property type="match status" value="1"/>
</dbReference>
<name>A0AAN9ZFS9_9ORTH</name>
<evidence type="ECO:0000256" key="5">
    <source>
        <dbReference type="PROSITE-ProRule" id="PRU00309"/>
    </source>
</evidence>
<dbReference type="Proteomes" id="UP001378592">
    <property type="component" value="Unassembled WGS sequence"/>
</dbReference>
<dbReference type="Pfam" id="PF07776">
    <property type="entry name" value="zf-AD"/>
    <property type="match status" value="1"/>
</dbReference>
<dbReference type="SUPFAM" id="SSF57716">
    <property type="entry name" value="Glucocorticoid receptor-like (DNA-binding domain)"/>
    <property type="match status" value="2"/>
</dbReference>
<evidence type="ECO:0000256" key="3">
    <source>
        <dbReference type="ARBA" id="ARBA00022833"/>
    </source>
</evidence>
<dbReference type="GO" id="GO:0003677">
    <property type="term" value="F:DNA binding"/>
    <property type="evidence" value="ECO:0007669"/>
    <property type="project" value="UniProtKB-UniRule"/>
</dbReference>
<feature type="domain" description="THAP-type" evidence="7">
    <location>
        <begin position="1"/>
        <end position="89"/>
    </location>
</feature>
<feature type="binding site" evidence="6">
    <location>
        <position position="146"/>
    </location>
    <ligand>
        <name>Zn(2+)</name>
        <dbReference type="ChEBI" id="CHEBI:29105"/>
    </ligand>
</feature>
<evidence type="ECO:0000256" key="6">
    <source>
        <dbReference type="PROSITE-ProRule" id="PRU01263"/>
    </source>
</evidence>
<dbReference type="SMART" id="SM00868">
    <property type="entry name" value="zf-AD"/>
    <property type="match status" value="1"/>
</dbReference>
<dbReference type="SMART" id="SM00692">
    <property type="entry name" value="DM3"/>
    <property type="match status" value="1"/>
</dbReference>
<dbReference type="InterPro" id="IPR006612">
    <property type="entry name" value="THAP_Znf"/>
</dbReference>
<evidence type="ECO:0000313" key="9">
    <source>
        <dbReference type="EMBL" id="KAK7872009.1"/>
    </source>
</evidence>
<dbReference type="EMBL" id="JAZDUA010000030">
    <property type="protein sequence ID" value="KAK7872009.1"/>
    <property type="molecule type" value="Genomic_DNA"/>
</dbReference>
<evidence type="ECO:0000313" key="10">
    <source>
        <dbReference type="Proteomes" id="UP001378592"/>
    </source>
</evidence>
<reference evidence="9 10" key="1">
    <citation type="submission" date="2024-03" db="EMBL/GenBank/DDBJ databases">
        <title>The genome assembly and annotation of the cricket Gryllus longicercus Weissman &amp; Gray.</title>
        <authorList>
            <person name="Szrajer S."/>
            <person name="Gray D."/>
            <person name="Ylla G."/>
        </authorList>
    </citation>
    <scope>NUCLEOTIDE SEQUENCE [LARGE SCALE GENOMIC DNA]</scope>
    <source>
        <strain evidence="9">DAG 2021-001</strain>
        <tissue evidence="9">Whole body minus gut</tissue>
    </source>
</reference>
<feature type="binding site" evidence="6">
    <location>
        <position position="192"/>
    </location>
    <ligand>
        <name>Zn(2+)</name>
        <dbReference type="ChEBI" id="CHEBI:29105"/>
    </ligand>
</feature>
<protein>
    <submittedName>
        <fullName evidence="9">Uncharacterized protein</fullName>
    </submittedName>
</protein>
<organism evidence="9 10">
    <name type="scientific">Gryllus longicercus</name>
    <dbReference type="NCBI Taxonomy" id="2509291"/>
    <lineage>
        <taxon>Eukaryota</taxon>
        <taxon>Metazoa</taxon>
        <taxon>Ecdysozoa</taxon>
        <taxon>Arthropoda</taxon>
        <taxon>Hexapoda</taxon>
        <taxon>Insecta</taxon>
        <taxon>Pterygota</taxon>
        <taxon>Neoptera</taxon>
        <taxon>Polyneoptera</taxon>
        <taxon>Orthoptera</taxon>
        <taxon>Ensifera</taxon>
        <taxon>Gryllidea</taxon>
        <taxon>Grylloidea</taxon>
        <taxon>Gryllidae</taxon>
        <taxon>Gryllinae</taxon>
        <taxon>Gryllus</taxon>
    </lineage>
</organism>
<feature type="binding site" evidence="6">
    <location>
        <position position="195"/>
    </location>
    <ligand>
        <name>Zn(2+)</name>
        <dbReference type="ChEBI" id="CHEBI:29105"/>
    </ligand>
</feature>
<keyword evidence="10" id="KW-1185">Reference proteome</keyword>
<dbReference type="GO" id="GO:0005634">
    <property type="term" value="C:nucleus"/>
    <property type="evidence" value="ECO:0007669"/>
    <property type="project" value="InterPro"/>
</dbReference>
<evidence type="ECO:0000256" key="2">
    <source>
        <dbReference type="ARBA" id="ARBA00022771"/>
    </source>
</evidence>
<keyword evidence="1 6" id="KW-0479">Metal-binding</keyword>
<dbReference type="AlphaFoldDB" id="A0AAN9ZFS9"/>
<feature type="binding site" evidence="6">
    <location>
        <position position="149"/>
    </location>
    <ligand>
        <name>Zn(2+)</name>
        <dbReference type="ChEBI" id="CHEBI:29105"/>
    </ligand>
</feature>
<comment type="caution">
    <text evidence="9">The sequence shown here is derived from an EMBL/GenBank/DDBJ whole genome shotgun (WGS) entry which is preliminary data.</text>
</comment>
<dbReference type="PROSITE" id="PS50950">
    <property type="entry name" value="ZF_THAP"/>
    <property type="match status" value="1"/>
</dbReference>
<feature type="domain" description="ZAD" evidence="8">
    <location>
        <begin position="144"/>
        <end position="219"/>
    </location>
</feature>
<dbReference type="PANTHER" id="PTHR39942">
    <property type="entry name" value="BCDNA.LD26519-RELATED"/>
    <property type="match status" value="1"/>
</dbReference>
<accession>A0AAN9ZFS9</accession>